<name>A0ABM7C6M3_9FLAO</name>
<evidence type="ECO:0000256" key="2">
    <source>
        <dbReference type="ARBA" id="ARBA00022679"/>
    </source>
</evidence>
<dbReference type="InterPro" id="IPR041561">
    <property type="entry name" value="PglD_N"/>
</dbReference>
<dbReference type="PANTHER" id="PTHR43300:SF7">
    <property type="entry name" value="UDP-N-ACETYLBACILLOSAMINE N-ACETYLTRANSFERASE"/>
    <property type="match status" value="1"/>
</dbReference>
<dbReference type="EMBL" id="CP034158">
    <property type="protein sequence ID" value="AZI66620.1"/>
    <property type="molecule type" value="Genomic_DNA"/>
</dbReference>
<evidence type="ECO:0000259" key="5">
    <source>
        <dbReference type="Pfam" id="PF17836"/>
    </source>
</evidence>
<keyword evidence="3" id="KW-0677">Repeat</keyword>
<keyword evidence="7" id="KW-1185">Reference proteome</keyword>
<gene>
    <name evidence="6" type="ORF">EIB71_02510</name>
</gene>
<accession>A0ABM7C6M3</accession>
<dbReference type="InterPro" id="IPR018357">
    <property type="entry name" value="Hexapep_transf_CS"/>
</dbReference>
<dbReference type="Proteomes" id="UP000274483">
    <property type="component" value="Chromosome"/>
</dbReference>
<dbReference type="InterPro" id="IPR011004">
    <property type="entry name" value="Trimer_LpxA-like_sf"/>
</dbReference>
<reference evidence="6 7" key="1">
    <citation type="submission" date="2018-11" db="EMBL/GenBank/DDBJ databases">
        <title>Proposal to divide the Flavobacteriaceae and reorganize its genera based on Amino Acid Identity values calculated from whole genome sequences.</title>
        <authorList>
            <person name="Nicholson A.C."/>
            <person name="Gulvik C.A."/>
            <person name="Whitney A.M."/>
            <person name="Humrighouse B.W."/>
            <person name="Bell M."/>
            <person name="Holmes B."/>
            <person name="Steigerwalt A.G."/>
            <person name="Villarma A."/>
            <person name="Sheth M."/>
            <person name="Batra D."/>
            <person name="Pryor J."/>
            <person name="Bernardet J.-F."/>
            <person name="Hugo C."/>
            <person name="Kampfer P."/>
            <person name="Newman J.D."/>
            <person name="McQuiston J.R."/>
        </authorList>
    </citation>
    <scope>NUCLEOTIDE SEQUENCE [LARGE SCALE GENOMIC DNA]</scope>
    <source>
        <strain evidence="6 7">H3001</strain>
    </source>
</reference>
<dbReference type="Gene3D" id="2.160.10.10">
    <property type="entry name" value="Hexapeptide repeat proteins"/>
    <property type="match status" value="1"/>
</dbReference>
<organism evidence="6 7">
    <name type="scientific">Kaistella daneshvariae</name>
    <dbReference type="NCBI Taxonomy" id="2487074"/>
    <lineage>
        <taxon>Bacteria</taxon>
        <taxon>Pseudomonadati</taxon>
        <taxon>Bacteroidota</taxon>
        <taxon>Flavobacteriia</taxon>
        <taxon>Flavobacteriales</taxon>
        <taxon>Weeksellaceae</taxon>
        <taxon>Chryseobacterium group</taxon>
        <taxon>Kaistella</taxon>
    </lineage>
</organism>
<dbReference type="Gene3D" id="3.40.50.20">
    <property type="match status" value="1"/>
</dbReference>
<evidence type="ECO:0000313" key="7">
    <source>
        <dbReference type="Proteomes" id="UP000274483"/>
    </source>
</evidence>
<dbReference type="InterPro" id="IPR001451">
    <property type="entry name" value="Hexapep"/>
</dbReference>
<feature type="domain" description="PglD N-terminal" evidence="5">
    <location>
        <begin position="3"/>
        <end position="77"/>
    </location>
</feature>
<keyword evidence="2" id="KW-0808">Transferase</keyword>
<dbReference type="Pfam" id="PF17836">
    <property type="entry name" value="PglD_N"/>
    <property type="match status" value="1"/>
</dbReference>
<dbReference type="Pfam" id="PF00132">
    <property type="entry name" value="Hexapep"/>
    <property type="match status" value="1"/>
</dbReference>
<protein>
    <submittedName>
        <fullName evidence="6">Acetyltransferase</fullName>
    </submittedName>
</protein>
<evidence type="ECO:0000256" key="3">
    <source>
        <dbReference type="ARBA" id="ARBA00022737"/>
    </source>
</evidence>
<proteinExistence type="inferred from homology"/>
<evidence type="ECO:0000313" key="6">
    <source>
        <dbReference type="EMBL" id="AZI66620.1"/>
    </source>
</evidence>
<dbReference type="SUPFAM" id="SSF51161">
    <property type="entry name" value="Trimeric LpxA-like enzymes"/>
    <property type="match status" value="1"/>
</dbReference>
<dbReference type="CDD" id="cd03360">
    <property type="entry name" value="LbH_AT_putative"/>
    <property type="match status" value="1"/>
</dbReference>
<sequence>MEKVTIIGGGGHAKVLIDCLEQENKFHIENIVDDNPPALNILGFEIKFRDPLENYAGKKCLIAIGNAAIRRRIAQSLRADFVTTIHPSAIISPHATLGSGNQILAGTIINASAIVGNHCILNTGAIVEHDCRIGDFVHVSPRASMGGNVSIGEGTHIGIGATIIQNIHIGKNVIIGGGAVVISDIPDNCTAVGIPAKPIKFH</sequence>
<dbReference type="RefSeq" id="WP_124757215.1">
    <property type="nucleotide sequence ID" value="NZ_CBCRWA010000003.1"/>
</dbReference>
<comment type="similarity">
    <text evidence="1">Belongs to the transferase hexapeptide repeat family.</text>
</comment>
<dbReference type="InterPro" id="IPR050179">
    <property type="entry name" value="Trans_hexapeptide_repeat"/>
</dbReference>
<dbReference type="PROSITE" id="PS00101">
    <property type="entry name" value="HEXAPEP_TRANSFERASES"/>
    <property type="match status" value="1"/>
</dbReference>
<dbReference type="InterPro" id="IPR020019">
    <property type="entry name" value="AcTrfase_PglD-like"/>
</dbReference>
<evidence type="ECO:0000256" key="4">
    <source>
        <dbReference type="ARBA" id="ARBA00023315"/>
    </source>
</evidence>
<keyword evidence="4" id="KW-0012">Acyltransferase</keyword>
<dbReference type="NCBIfam" id="TIGR03570">
    <property type="entry name" value="NeuD_NnaD"/>
    <property type="match status" value="1"/>
</dbReference>
<dbReference type="PANTHER" id="PTHR43300">
    <property type="entry name" value="ACETYLTRANSFERASE"/>
    <property type="match status" value="1"/>
</dbReference>
<evidence type="ECO:0000256" key="1">
    <source>
        <dbReference type="ARBA" id="ARBA00007274"/>
    </source>
</evidence>